<evidence type="ECO:0000256" key="3">
    <source>
        <dbReference type="ARBA" id="ARBA00022759"/>
    </source>
</evidence>
<comment type="caution">
    <text evidence="5">The sequence shown here is derived from an EMBL/GenBank/DDBJ whole genome shotgun (WGS) entry which is preliminary data.</text>
</comment>
<dbReference type="AlphaFoldDB" id="A0A1F7HKM7"/>
<dbReference type="CDD" id="cd18691">
    <property type="entry name" value="PIN_VapC-like"/>
    <property type="match status" value="1"/>
</dbReference>
<evidence type="ECO:0000313" key="5">
    <source>
        <dbReference type="EMBL" id="OGK31675.1"/>
    </source>
</evidence>
<dbReference type="EMBL" id="MFZT01000011">
    <property type="protein sequence ID" value="OGK31675.1"/>
    <property type="molecule type" value="Genomic_DNA"/>
</dbReference>
<dbReference type="GO" id="GO:0008033">
    <property type="term" value="P:tRNA processing"/>
    <property type="evidence" value="ECO:0007669"/>
    <property type="project" value="UniProtKB-KW"/>
</dbReference>
<dbReference type="GO" id="GO:0016874">
    <property type="term" value="F:ligase activity"/>
    <property type="evidence" value="ECO:0007669"/>
    <property type="project" value="UniProtKB-KW"/>
</dbReference>
<organism evidence="5 6">
    <name type="scientific">Candidatus Roizmanbacteria bacterium RIFCSPHIGHO2_02_FULL_43_11</name>
    <dbReference type="NCBI Taxonomy" id="1802043"/>
    <lineage>
        <taxon>Bacteria</taxon>
        <taxon>Candidatus Roizmaniibacteriota</taxon>
    </lineage>
</organism>
<dbReference type="GO" id="GO:0004519">
    <property type="term" value="F:endonuclease activity"/>
    <property type="evidence" value="ECO:0007669"/>
    <property type="project" value="UniProtKB-KW"/>
</dbReference>
<dbReference type="Proteomes" id="UP000178098">
    <property type="component" value="Unassembled WGS sequence"/>
</dbReference>
<keyword evidence="3" id="KW-0255">Endonuclease</keyword>
<dbReference type="PANTHER" id="PTHR41173">
    <property type="entry name" value="UPF0278 PROTEIN TK1425"/>
    <property type="match status" value="1"/>
</dbReference>
<evidence type="ECO:0000256" key="4">
    <source>
        <dbReference type="ARBA" id="ARBA00022801"/>
    </source>
</evidence>
<dbReference type="PANTHER" id="PTHR41173:SF1">
    <property type="entry name" value="RNA-FREE RIBONUCLEASE P"/>
    <property type="match status" value="1"/>
</dbReference>
<evidence type="ECO:0000256" key="2">
    <source>
        <dbReference type="ARBA" id="ARBA00022722"/>
    </source>
</evidence>
<keyword evidence="4" id="KW-0378">Hydrolase</keyword>
<accession>A0A1F7HKM7</accession>
<dbReference type="GO" id="GO:0016787">
    <property type="term" value="F:hydrolase activity"/>
    <property type="evidence" value="ECO:0007669"/>
    <property type="project" value="UniProtKB-KW"/>
</dbReference>
<gene>
    <name evidence="5" type="ORF">A3D08_02480</name>
</gene>
<evidence type="ECO:0000313" key="6">
    <source>
        <dbReference type="Proteomes" id="UP000178098"/>
    </source>
</evidence>
<sequence length="210" mass="24023">MSAYILDTNLFFNLQAKTAFGTNPQEIIISVTNYAQKLKSLQKAEFYMPPRVLEEFLTFVDESEEYVHKFIAQINIKAPDKSKTQFATEVFYDLIEEIRHRSYRGLQVAEEEMAQAVAEIPRELLEPGAKIEYQKAIGEHIKRLRDRYRNATRTKFLDSLADLDIIVLAKELNGAVVTADEGVLLWARKFGVKEAIPHVLHHELDALLAG</sequence>
<dbReference type="Pfam" id="PF08745">
    <property type="entry name" value="PIN_5"/>
    <property type="match status" value="1"/>
</dbReference>
<dbReference type="NCBIfam" id="TIGR03875">
    <property type="entry name" value="RNA_lig_partner"/>
    <property type="match status" value="1"/>
</dbReference>
<name>A0A1F7HKM7_9BACT</name>
<evidence type="ECO:0000256" key="1">
    <source>
        <dbReference type="ARBA" id="ARBA00022694"/>
    </source>
</evidence>
<keyword evidence="2" id="KW-0540">Nuclease</keyword>
<dbReference type="InterPro" id="IPR029060">
    <property type="entry name" value="PIN-like_dom_sf"/>
</dbReference>
<proteinExistence type="predicted"/>
<dbReference type="InterPro" id="IPR014856">
    <property type="entry name" value="RNA_free_RNase_P"/>
</dbReference>
<reference evidence="5 6" key="1">
    <citation type="journal article" date="2016" name="Nat. Commun.">
        <title>Thousands of microbial genomes shed light on interconnected biogeochemical processes in an aquifer system.</title>
        <authorList>
            <person name="Anantharaman K."/>
            <person name="Brown C.T."/>
            <person name="Hug L.A."/>
            <person name="Sharon I."/>
            <person name="Castelle C.J."/>
            <person name="Probst A.J."/>
            <person name="Thomas B.C."/>
            <person name="Singh A."/>
            <person name="Wilkins M.J."/>
            <person name="Karaoz U."/>
            <person name="Brodie E.L."/>
            <person name="Williams K.H."/>
            <person name="Hubbard S.S."/>
            <person name="Banfield J.F."/>
        </authorList>
    </citation>
    <scope>NUCLEOTIDE SEQUENCE [LARGE SCALE GENOMIC DNA]</scope>
</reference>
<protein>
    <submittedName>
        <fullName evidence="5">RNA ligase partner protein</fullName>
    </submittedName>
</protein>
<keyword evidence="5" id="KW-0436">Ligase</keyword>
<dbReference type="SUPFAM" id="SSF88723">
    <property type="entry name" value="PIN domain-like"/>
    <property type="match status" value="1"/>
</dbReference>
<keyword evidence="1" id="KW-0819">tRNA processing</keyword>